<proteinExistence type="predicted"/>
<dbReference type="AlphaFoldDB" id="G9NXK7"/>
<name>G9NXK7_HYPAI</name>
<evidence type="ECO:0000313" key="2">
    <source>
        <dbReference type="EMBL" id="EHK44187.1"/>
    </source>
</evidence>
<dbReference type="eggNOG" id="ENOG502S2Z9">
    <property type="taxonomic scope" value="Eukaryota"/>
</dbReference>
<dbReference type="HOGENOM" id="CLU_2051338_0_0_1"/>
<feature type="region of interest" description="Disordered" evidence="1">
    <location>
        <begin position="15"/>
        <end position="60"/>
    </location>
</feature>
<accession>G9NXK7</accession>
<dbReference type="OrthoDB" id="5103320at2759"/>
<sequence length="125" mass="12822">MSSHTASAAAFLAPGRTPVKAPEGYRGTALGDGRAGYAKPEPYGSAYNTPSPTTTAANTVSPVSFPSAQLAPAQLAPAHADAAELGNDNLNANKWHDSNAAEIDGNAVMGHQSGPVYEMPTQTYH</sequence>
<reference evidence="2 3" key="1">
    <citation type="journal article" date="2011" name="Genome Biol.">
        <title>Comparative genome sequence analysis underscores mycoparasitism as the ancestral life style of Trichoderma.</title>
        <authorList>
            <person name="Kubicek C.P."/>
            <person name="Herrera-Estrella A."/>
            <person name="Seidl-Seiboth V."/>
            <person name="Martinez D.A."/>
            <person name="Druzhinina I.S."/>
            <person name="Thon M."/>
            <person name="Zeilinger S."/>
            <person name="Casas-Flores S."/>
            <person name="Horwitz B.A."/>
            <person name="Mukherjee P.K."/>
            <person name="Mukherjee M."/>
            <person name="Kredics L."/>
            <person name="Alcaraz L.D."/>
            <person name="Aerts A."/>
            <person name="Antal Z."/>
            <person name="Atanasova L."/>
            <person name="Cervantes-Badillo M.G."/>
            <person name="Challacombe J."/>
            <person name="Chertkov O."/>
            <person name="McCluskey K."/>
            <person name="Coulpier F."/>
            <person name="Deshpande N."/>
            <person name="von Doehren H."/>
            <person name="Ebbole D.J."/>
            <person name="Esquivel-Naranjo E.U."/>
            <person name="Fekete E."/>
            <person name="Flipphi M."/>
            <person name="Glaser F."/>
            <person name="Gomez-Rodriguez E.Y."/>
            <person name="Gruber S."/>
            <person name="Han C."/>
            <person name="Henrissat B."/>
            <person name="Hermosa R."/>
            <person name="Hernandez-Onate M."/>
            <person name="Karaffa L."/>
            <person name="Kosti I."/>
            <person name="Le Crom S."/>
            <person name="Lindquist E."/>
            <person name="Lucas S."/>
            <person name="Luebeck M."/>
            <person name="Luebeck P.S."/>
            <person name="Margeot A."/>
            <person name="Metz B."/>
            <person name="Misra M."/>
            <person name="Nevalainen H."/>
            <person name="Omann M."/>
            <person name="Packer N."/>
            <person name="Perrone G."/>
            <person name="Uresti-Rivera E.E."/>
            <person name="Salamov A."/>
            <person name="Schmoll M."/>
            <person name="Seiboth B."/>
            <person name="Shapiro H."/>
            <person name="Sukno S."/>
            <person name="Tamayo-Ramos J.A."/>
            <person name="Tisch D."/>
            <person name="Wiest A."/>
            <person name="Wilkinson H.H."/>
            <person name="Zhang M."/>
            <person name="Coutinho P.M."/>
            <person name="Kenerley C.M."/>
            <person name="Monte E."/>
            <person name="Baker S.E."/>
            <person name="Grigoriev I.V."/>
        </authorList>
    </citation>
    <scope>NUCLEOTIDE SEQUENCE [LARGE SCALE GENOMIC DNA]</scope>
    <source>
        <strain evidence="3">ATCC 20476 / IMI 206040</strain>
    </source>
</reference>
<keyword evidence="3" id="KW-1185">Reference proteome</keyword>
<feature type="compositionally biased region" description="Low complexity" evidence="1">
    <location>
        <begin position="48"/>
        <end position="60"/>
    </location>
</feature>
<comment type="caution">
    <text evidence="2">The sequence shown here is derived from an EMBL/GenBank/DDBJ whole genome shotgun (WGS) entry which is preliminary data.</text>
</comment>
<organism evidence="2 3">
    <name type="scientific">Hypocrea atroviridis (strain ATCC 20476 / IMI 206040)</name>
    <name type="common">Trichoderma atroviride</name>
    <dbReference type="NCBI Taxonomy" id="452589"/>
    <lineage>
        <taxon>Eukaryota</taxon>
        <taxon>Fungi</taxon>
        <taxon>Dikarya</taxon>
        <taxon>Ascomycota</taxon>
        <taxon>Pezizomycotina</taxon>
        <taxon>Sordariomycetes</taxon>
        <taxon>Hypocreomycetidae</taxon>
        <taxon>Hypocreales</taxon>
        <taxon>Hypocreaceae</taxon>
        <taxon>Trichoderma</taxon>
    </lineage>
</organism>
<dbReference type="EMBL" id="ABDG02000025">
    <property type="protein sequence ID" value="EHK44187.1"/>
    <property type="molecule type" value="Genomic_DNA"/>
</dbReference>
<gene>
    <name evidence="2" type="ORF">TRIATDRAFT_257827</name>
</gene>
<evidence type="ECO:0000313" key="3">
    <source>
        <dbReference type="Proteomes" id="UP000005426"/>
    </source>
</evidence>
<evidence type="ECO:0000256" key="1">
    <source>
        <dbReference type="SAM" id="MobiDB-lite"/>
    </source>
</evidence>
<protein>
    <submittedName>
        <fullName evidence="2">Uncharacterized protein</fullName>
    </submittedName>
</protein>
<dbReference type="Proteomes" id="UP000005426">
    <property type="component" value="Unassembled WGS sequence"/>
</dbReference>